<proteinExistence type="predicted"/>
<organism evidence="1 2">
    <name type="scientific">Amniculicola lignicola CBS 123094</name>
    <dbReference type="NCBI Taxonomy" id="1392246"/>
    <lineage>
        <taxon>Eukaryota</taxon>
        <taxon>Fungi</taxon>
        <taxon>Dikarya</taxon>
        <taxon>Ascomycota</taxon>
        <taxon>Pezizomycotina</taxon>
        <taxon>Dothideomycetes</taxon>
        <taxon>Pleosporomycetidae</taxon>
        <taxon>Pleosporales</taxon>
        <taxon>Amniculicolaceae</taxon>
        <taxon>Amniculicola</taxon>
    </lineage>
</organism>
<dbReference type="OrthoDB" id="3746314at2759"/>
<dbReference type="AlphaFoldDB" id="A0A6A5VVU3"/>
<protein>
    <submittedName>
        <fullName evidence="1">Uncharacterized protein</fullName>
    </submittedName>
</protein>
<dbReference type="Proteomes" id="UP000799779">
    <property type="component" value="Unassembled WGS sequence"/>
</dbReference>
<sequence length="55" mass="6301">MILVLSIGGLLKLPKTSYQLYVRLGDIVFFLTNQQLHKLKVDSRTPNTIQIVFIL</sequence>
<gene>
    <name evidence="1" type="ORF">P154DRAFT_448980</name>
</gene>
<reference evidence="1" key="1">
    <citation type="journal article" date="2020" name="Stud. Mycol.">
        <title>101 Dothideomycetes genomes: a test case for predicting lifestyles and emergence of pathogens.</title>
        <authorList>
            <person name="Haridas S."/>
            <person name="Albert R."/>
            <person name="Binder M."/>
            <person name="Bloem J."/>
            <person name="Labutti K."/>
            <person name="Salamov A."/>
            <person name="Andreopoulos B."/>
            <person name="Baker S."/>
            <person name="Barry K."/>
            <person name="Bills G."/>
            <person name="Bluhm B."/>
            <person name="Cannon C."/>
            <person name="Castanera R."/>
            <person name="Culley D."/>
            <person name="Daum C."/>
            <person name="Ezra D."/>
            <person name="Gonzalez J."/>
            <person name="Henrissat B."/>
            <person name="Kuo A."/>
            <person name="Liang C."/>
            <person name="Lipzen A."/>
            <person name="Lutzoni F."/>
            <person name="Magnuson J."/>
            <person name="Mondo S."/>
            <person name="Nolan M."/>
            <person name="Ohm R."/>
            <person name="Pangilinan J."/>
            <person name="Park H.-J."/>
            <person name="Ramirez L."/>
            <person name="Alfaro M."/>
            <person name="Sun H."/>
            <person name="Tritt A."/>
            <person name="Yoshinaga Y."/>
            <person name="Zwiers L.-H."/>
            <person name="Turgeon B."/>
            <person name="Goodwin S."/>
            <person name="Spatafora J."/>
            <person name="Crous P."/>
            <person name="Grigoriev I."/>
        </authorList>
    </citation>
    <scope>NUCLEOTIDE SEQUENCE</scope>
    <source>
        <strain evidence="1">CBS 123094</strain>
    </source>
</reference>
<accession>A0A6A5VVU3</accession>
<keyword evidence="2" id="KW-1185">Reference proteome</keyword>
<dbReference type="EMBL" id="ML977680">
    <property type="protein sequence ID" value="KAF1993892.1"/>
    <property type="molecule type" value="Genomic_DNA"/>
</dbReference>
<evidence type="ECO:0000313" key="1">
    <source>
        <dbReference type="EMBL" id="KAF1993892.1"/>
    </source>
</evidence>
<name>A0A6A5VVU3_9PLEO</name>
<evidence type="ECO:0000313" key="2">
    <source>
        <dbReference type="Proteomes" id="UP000799779"/>
    </source>
</evidence>